<dbReference type="Proteomes" id="UP000292957">
    <property type="component" value="Unassembled WGS sequence"/>
</dbReference>
<evidence type="ECO:0000256" key="2">
    <source>
        <dbReference type="SAM" id="MobiDB-lite"/>
    </source>
</evidence>
<sequence>MSSSPPPYGTVNKYEKTPLDGPKDEPSPRPAARISRLKIAFVLVLVYLDVLVLAQHFNIFSFLLDDDPLEKQNTLRHEWRREQDAHAREVAVWNHERATHVREMHAWQHELVALQDRREQWMREAEAERAQWAAERRSEELRKKEVERMRQGVHWSEAWGNQRCSAYGARAYNARLLDIPEELGWYEVCADMPNRFHGRWVDRPARCQRDRNGVWATWYIDFEEPRCITYWDTLRDLGCSSAQSGKRRYEARLMNLTHRDDWDAMCSTTPATINGIHFDHPTACEDRAGATGVWDVPDDTCF</sequence>
<dbReference type="EMBL" id="ML143392">
    <property type="protein sequence ID" value="TBU33164.1"/>
    <property type="molecule type" value="Genomic_DNA"/>
</dbReference>
<feature type="region of interest" description="Disordered" evidence="2">
    <location>
        <begin position="1"/>
        <end position="30"/>
    </location>
</feature>
<protein>
    <submittedName>
        <fullName evidence="3">Uncharacterized protein</fullName>
    </submittedName>
</protein>
<name>A0A4Q9MYG3_9APHY</name>
<gene>
    <name evidence="3" type="ORF">BD311DRAFT_774795</name>
</gene>
<dbReference type="AlphaFoldDB" id="A0A4Q9MYG3"/>
<reference evidence="3" key="1">
    <citation type="submission" date="2019-01" db="EMBL/GenBank/DDBJ databases">
        <title>Draft genome sequences of three monokaryotic isolates of the white-rot basidiomycete fungus Dichomitus squalens.</title>
        <authorList>
            <consortium name="DOE Joint Genome Institute"/>
            <person name="Lopez S.C."/>
            <person name="Andreopoulos B."/>
            <person name="Pangilinan J."/>
            <person name="Lipzen A."/>
            <person name="Riley R."/>
            <person name="Ahrendt S."/>
            <person name="Ng V."/>
            <person name="Barry K."/>
            <person name="Daum C."/>
            <person name="Grigoriev I.V."/>
            <person name="Hilden K.S."/>
            <person name="Makela M.R."/>
            <person name="de Vries R.P."/>
        </authorList>
    </citation>
    <scope>NUCLEOTIDE SEQUENCE [LARGE SCALE GENOMIC DNA]</scope>
    <source>
        <strain evidence="3">OM18370.1</strain>
    </source>
</reference>
<evidence type="ECO:0000256" key="1">
    <source>
        <dbReference type="SAM" id="Coils"/>
    </source>
</evidence>
<evidence type="ECO:0000313" key="3">
    <source>
        <dbReference type="EMBL" id="TBU33164.1"/>
    </source>
</evidence>
<feature type="compositionally biased region" description="Basic and acidic residues" evidence="2">
    <location>
        <begin position="13"/>
        <end position="27"/>
    </location>
</feature>
<proteinExistence type="predicted"/>
<keyword evidence="1" id="KW-0175">Coiled coil</keyword>
<accession>A0A4Q9MYG3</accession>
<feature type="coiled-coil region" evidence="1">
    <location>
        <begin position="104"/>
        <end position="142"/>
    </location>
</feature>
<dbReference type="OrthoDB" id="3153758at2759"/>
<organism evidence="3">
    <name type="scientific">Dichomitus squalens</name>
    <dbReference type="NCBI Taxonomy" id="114155"/>
    <lineage>
        <taxon>Eukaryota</taxon>
        <taxon>Fungi</taxon>
        <taxon>Dikarya</taxon>
        <taxon>Basidiomycota</taxon>
        <taxon>Agaricomycotina</taxon>
        <taxon>Agaricomycetes</taxon>
        <taxon>Polyporales</taxon>
        <taxon>Polyporaceae</taxon>
        <taxon>Dichomitus</taxon>
    </lineage>
</organism>